<name>A0A915IPD6_ROMCU</name>
<organism evidence="1 2">
    <name type="scientific">Romanomermis culicivorax</name>
    <name type="common">Nematode worm</name>
    <dbReference type="NCBI Taxonomy" id="13658"/>
    <lineage>
        <taxon>Eukaryota</taxon>
        <taxon>Metazoa</taxon>
        <taxon>Ecdysozoa</taxon>
        <taxon>Nematoda</taxon>
        <taxon>Enoplea</taxon>
        <taxon>Dorylaimia</taxon>
        <taxon>Mermithida</taxon>
        <taxon>Mermithoidea</taxon>
        <taxon>Mermithidae</taxon>
        <taxon>Romanomermis</taxon>
    </lineage>
</organism>
<accession>A0A915IPD6</accession>
<protein>
    <submittedName>
        <fullName evidence="2">Uncharacterized protein</fullName>
    </submittedName>
</protein>
<sequence length="102" mass="11564">MLVLLYKKRKRKLEKPLKSPFHQSRAGIVSDLVGAGLWCCLKRILSSQASDAINQKNTYVHNAKTGENDKKINSHALGRKRERVVWWEAANDELVVASKAHN</sequence>
<evidence type="ECO:0000313" key="2">
    <source>
        <dbReference type="WBParaSite" id="nRc.2.0.1.t16053-RA"/>
    </source>
</evidence>
<dbReference type="AlphaFoldDB" id="A0A915IPD6"/>
<dbReference type="WBParaSite" id="nRc.2.0.1.t16053-RA">
    <property type="protein sequence ID" value="nRc.2.0.1.t16053-RA"/>
    <property type="gene ID" value="nRc.2.0.1.g16053"/>
</dbReference>
<dbReference type="Proteomes" id="UP000887565">
    <property type="component" value="Unplaced"/>
</dbReference>
<reference evidence="2" key="1">
    <citation type="submission" date="2022-11" db="UniProtKB">
        <authorList>
            <consortium name="WormBaseParasite"/>
        </authorList>
    </citation>
    <scope>IDENTIFICATION</scope>
</reference>
<keyword evidence="1" id="KW-1185">Reference proteome</keyword>
<evidence type="ECO:0000313" key="1">
    <source>
        <dbReference type="Proteomes" id="UP000887565"/>
    </source>
</evidence>
<proteinExistence type="predicted"/>